<proteinExistence type="predicted"/>
<sequence length="562" mass="60105">MSEPRRLLVLALDAASPERIREWAADGSLPNIAALMGRGTRAATESVEGVYVGASWPSFVMGRGPGSHGVYWLDRILPGTYRRQRADGPALAPFPALWDVLSDAGHRCVVLDVPLTPFSDRVTGPQVVEWGVHDAVFGFRTRPPELAAEIEARHGRHPAPAHCDADRSPEEARRFAEQLAAGAAARAGLTLDLLERTPDWRFAIQTFSETHCSGHQLWHTHDPAHPCHDPAGDDLLLQVFRAVDEAIGRIVDGVGPDTTVAVLALHGMGPAGGHGLLLQEVLQRLGLEVFEGGDPPEGAPMAVQPPPAPAPAPGAAADPAVGSAAGPSAGPSAGHTPRDLLRWGYRRLVPTALRERVYAWRQERNQRRGEGSPLGLDAARTRAFYVGLGVGPPFSSIRLNLAGREPGGIVRPGAEADALIDELVGHLEALTDVRTGAPAVARVIRTDDLHPGERRDWLPDLLVEWTMTPPRGTTAAGLARESLWAIESPALGRIEARNDYCRTGEHRRGGWVVVAGAGARSAEVDRTLSVLDMAPTFAAMLGCEMPDREGEVVAELLDEAGR</sequence>
<accession>A0ABU9ED62</accession>
<organism evidence="2 3">
    <name type="scientific">Gaopeijia maritima</name>
    <dbReference type="NCBI Taxonomy" id="3119007"/>
    <lineage>
        <taxon>Bacteria</taxon>
        <taxon>Pseudomonadati</taxon>
        <taxon>Gemmatimonadota</taxon>
        <taxon>Longimicrobiia</taxon>
        <taxon>Gaopeijiales</taxon>
        <taxon>Gaopeijiaceae</taxon>
        <taxon>Gaopeijia</taxon>
    </lineage>
</organism>
<dbReference type="Gene3D" id="3.40.720.10">
    <property type="entry name" value="Alkaline Phosphatase, subunit A"/>
    <property type="match status" value="1"/>
</dbReference>
<dbReference type="RefSeq" id="WP_405283579.1">
    <property type="nucleotide sequence ID" value="NZ_CP144380.1"/>
</dbReference>
<protein>
    <submittedName>
        <fullName evidence="2">Alkaline phosphatase family protein</fullName>
    </submittedName>
</protein>
<dbReference type="EMBL" id="JBBHLI010000014">
    <property type="protein sequence ID" value="MEK9502692.1"/>
    <property type="molecule type" value="Genomic_DNA"/>
</dbReference>
<name>A0ABU9ED62_9BACT</name>
<feature type="region of interest" description="Disordered" evidence="1">
    <location>
        <begin position="292"/>
        <end position="337"/>
    </location>
</feature>
<dbReference type="InterPro" id="IPR002591">
    <property type="entry name" value="Phosphodiest/P_Trfase"/>
</dbReference>
<evidence type="ECO:0000313" key="3">
    <source>
        <dbReference type="Proteomes" id="UP001484239"/>
    </source>
</evidence>
<comment type="caution">
    <text evidence="2">The sequence shown here is derived from an EMBL/GenBank/DDBJ whole genome shotgun (WGS) entry which is preliminary data.</text>
</comment>
<reference evidence="2 3" key="1">
    <citation type="submission" date="2024-02" db="EMBL/GenBank/DDBJ databases">
        <title>A novel Gemmatimonadota bacterium.</title>
        <authorList>
            <person name="Du Z.-J."/>
            <person name="Ye Y.-Q."/>
        </authorList>
    </citation>
    <scope>NUCLEOTIDE SEQUENCE [LARGE SCALE GENOMIC DNA]</scope>
    <source>
        <strain evidence="2 3">DH-20</strain>
    </source>
</reference>
<evidence type="ECO:0000313" key="2">
    <source>
        <dbReference type="EMBL" id="MEK9502692.1"/>
    </source>
</evidence>
<evidence type="ECO:0000256" key="1">
    <source>
        <dbReference type="SAM" id="MobiDB-lite"/>
    </source>
</evidence>
<dbReference type="Pfam" id="PF01663">
    <property type="entry name" value="Phosphodiest"/>
    <property type="match status" value="1"/>
</dbReference>
<dbReference type="Proteomes" id="UP001484239">
    <property type="component" value="Unassembled WGS sequence"/>
</dbReference>
<dbReference type="SUPFAM" id="SSF53649">
    <property type="entry name" value="Alkaline phosphatase-like"/>
    <property type="match status" value="1"/>
</dbReference>
<dbReference type="InterPro" id="IPR017850">
    <property type="entry name" value="Alkaline_phosphatase_core_sf"/>
</dbReference>
<keyword evidence="3" id="KW-1185">Reference proteome</keyword>
<gene>
    <name evidence="2" type="ORF">WI372_16980</name>
</gene>
<feature type="compositionally biased region" description="Low complexity" evidence="1">
    <location>
        <begin position="313"/>
        <end position="334"/>
    </location>
</feature>
<feature type="compositionally biased region" description="Pro residues" evidence="1">
    <location>
        <begin position="303"/>
        <end position="312"/>
    </location>
</feature>